<organism evidence="1 2">
    <name type="scientific">Salinimonas iocasae</name>
    <dbReference type="NCBI Taxonomy" id="2572577"/>
    <lineage>
        <taxon>Bacteria</taxon>
        <taxon>Pseudomonadati</taxon>
        <taxon>Pseudomonadota</taxon>
        <taxon>Gammaproteobacteria</taxon>
        <taxon>Alteromonadales</taxon>
        <taxon>Alteromonadaceae</taxon>
        <taxon>Alteromonas/Salinimonas group</taxon>
        <taxon>Salinimonas</taxon>
    </lineage>
</organism>
<reference evidence="1 2" key="1">
    <citation type="submission" date="2019-04" db="EMBL/GenBank/DDBJ databases">
        <title>Salinimonas iocasae sp. nov., a halophilic bacterium isolated from the outer tube casing of tubeworms in Okinawa Trough.</title>
        <authorList>
            <person name="Zhang H."/>
            <person name="Wang H."/>
            <person name="Li C."/>
        </authorList>
    </citation>
    <scope>NUCLEOTIDE SEQUENCE [LARGE SCALE GENOMIC DNA]</scope>
    <source>
        <strain evidence="1 2">KX18D6</strain>
    </source>
</reference>
<dbReference type="KEGG" id="salk:FBQ74_02710"/>
<accession>A0A5B7YAF6</accession>
<evidence type="ECO:0008006" key="3">
    <source>
        <dbReference type="Google" id="ProtNLM"/>
    </source>
</evidence>
<keyword evidence="2" id="KW-1185">Reference proteome</keyword>
<evidence type="ECO:0000313" key="1">
    <source>
        <dbReference type="EMBL" id="QCZ92448.1"/>
    </source>
</evidence>
<sequence length="282" mass="31340">MLRIGKTALIIVIAGLCLAAGFFRKLSAFDAIPPQIGQILTCEAPLSTNKDFLNIYLTENAVAESLRDNLCSNAVVGRQFGTIRLVVGHNDYDTFRYINHGVADLALVKSNVIEAFGANLIYDYEVIAAHEDYSAYFIALREKPELSKEYLIGKRIGILDYPSSRSGYIVPKTTLQSLGLNDENVSLHQYSSHSALRSALLAGEVDVISSYWSEDDDRSLSKNYATPLEDNVSGMRWYLKMQTRNTDLRCALQRAISKTAAGSAKSYYQNIDIVKGCQREKT</sequence>
<dbReference type="Pfam" id="PF12974">
    <property type="entry name" value="Phosphonate-bd"/>
    <property type="match status" value="1"/>
</dbReference>
<dbReference type="EMBL" id="CP039852">
    <property type="protein sequence ID" value="QCZ92448.1"/>
    <property type="molecule type" value="Genomic_DNA"/>
</dbReference>
<dbReference type="AlphaFoldDB" id="A0A5B7YAF6"/>
<name>A0A5B7YAF6_9ALTE</name>
<dbReference type="RefSeq" id="WP_139755202.1">
    <property type="nucleotide sequence ID" value="NZ_CP039852.1"/>
</dbReference>
<evidence type="ECO:0000313" key="2">
    <source>
        <dbReference type="Proteomes" id="UP000304912"/>
    </source>
</evidence>
<gene>
    <name evidence="1" type="ORF">FBQ74_02710</name>
</gene>
<proteinExistence type="predicted"/>
<protein>
    <recommendedName>
        <fullName evidence="3">Solute-binding protein family 3/N-terminal domain-containing protein</fullName>
    </recommendedName>
</protein>
<dbReference type="OrthoDB" id="9807744at2"/>
<dbReference type="Gene3D" id="3.40.190.10">
    <property type="entry name" value="Periplasmic binding protein-like II"/>
    <property type="match status" value="1"/>
</dbReference>
<dbReference type="SUPFAM" id="SSF53850">
    <property type="entry name" value="Periplasmic binding protein-like II"/>
    <property type="match status" value="1"/>
</dbReference>
<dbReference type="Proteomes" id="UP000304912">
    <property type="component" value="Chromosome"/>
</dbReference>